<dbReference type="SUPFAM" id="SSF48498">
    <property type="entry name" value="Tetracyclin repressor-like, C-terminal domain"/>
    <property type="match status" value="1"/>
</dbReference>
<dbReference type="PRINTS" id="PR00455">
    <property type="entry name" value="HTHTETR"/>
</dbReference>
<accession>A0ABT0JU32</accession>
<evidence type="ECO:0000256" key="5">
    <source>
        <dbReference type="SAM" id="MobiDB-lite"/>
    </source>
</evidence>
<dbReference type="InterPro" id="IPR050109">
    <property type="entry name" value="HTH-type_TetR-like_transc_reg"/>
</dbReference>
<feature type="region of interest" description="Disordered" evidence="5">
    <location>
        <begin position="1"/>
        <end position="31"/>
    </location>
</feature>
<dbReference type="Pfam" id="PF16859">
    <property type="entry name" value="TetR_C_11"/>
    <property type="match status" value="1"/>
</dbReference>
<dbReference type="Gene3D" id="1.10.357.10">
    <property type="entry name" value="Tetracycline Repressor, domain 2"/>
    <property type="match status" value="1"/>
</dbReference>
<dbReference type="InterPro" id="IPR001647">
    <property type="entry name" value="HTH_TetR"/>
</dbReference>
<evidence type="ECO:0000256" key="1">
    <source>
        <dbReference type="ARBA" id="ARBA00023015"/>
    </source>
</evidence>
<protein>
    <submittedName>
        <fullName evidence="7">TetR/AcrR family transcriptional regulator</fullName>
    </submittedName>
</protein>
<evidence type="ECO:0000313" key="8">
    <source>
        <dbReference type="Proteomes" id="UP001201873"/>
    </source>
</evidence>
<organism evidence="7 8">
    <name type="scientific">Frankia umida</name>
    <dbReference type="NCBI Taxonomy" id="573489"/>
    <lineage>
        <taxon>Bacteria</taxon>
        <taxon>Bacillati</taxon>
        <taxon>Actinomycetota</taxon>
        <taxon>Actinomycetes</taxon>
        <taxon>Frankiales</taxon>
        <taxon>Frankiaceae</taxon>
        <taxon>Frankia</taxon>
    </lineage>
</organism>
<reference evidence="7 8" key="1">
    <citation type="submission" date="2022-04" db="EMBL/GenBank/DDBJ databases">
        <title>Genome diversity in the genus Frankia.</title>
        <authorList>
            <person name="Carlos-Shanley C."/>
            <person name="Hahn D."/>
        </authorList>
    </citation>
    <scope>NUCLEOTIDE SEQUENCE [LARGE SCALE GENOMIC DNA]</scope>
    <source>
        <strain evidence="7 8">Ag45/Mut15</strain>
    </source>
</reference>
<feature type="domain" description="HTH tetR-type" evidence="6">
    <location>
        <begin position="30"/>
        <end position="90"/>
    </location>
</feature>
<feature type="DNA-binding region" description="H-T-H motif" evidence="4">
    <location>
        <begin position="53"/>
        <end position="72"/>
    </location>
</feature>
<proteinExistence type="predicted"/>
<dbReference type="SUPFAM" id="SSF46689">
    <property type="entry name" value="Homeodomain-like"/>
    <property type="match status" value="1"/>
</dbReference>
<evidence type="ECO:0000256" key="3">
    <source>
        <dbReference type="ARBA" id="ARBA00023163"/>
    </source>
</evidence>
<evidence type="ECO:0000259" key="6">
    <source>
        <dbReference type="PROSITE" id="PS50977"/>
    </source>
</evidence>
<keyword evidence="1" id="KW-0805">Transcription regulation</keyword>
<sequence length="217" mass="23093">MTDITDSPNPTEAGGTGEASRPRRGRPRDATIDTRVLTAAVAELAENGVAGFSVNSVAARAGVAKRGIYMRWPDRDDLVLAALGTLAAGLVPPRTGALRGDLLRLAPLVDAVFTEPRMSILGRCMAELPRFPAMYAAFRRESVDRCAAAIEDAFHDAVTRGEARADLDTDLASGAFLGSLLARHAFGAPQPLDHETFHSRLVDFCLAAVRPEHPPAP</sequence>
<dbReference type="PANTHER" id="PTHR30055">
    <property type="entry name" value="HTH-TYPE TRANSCRIPTIONAL REGULATOR RUTR"/>
    <property type="match status" value="1"/>
</dbReference>
<comment type="caution">
    <text evidence="7">The sequence shown here is derived from an EMBL/GenBank/DDBJ whole genome shotgun (WGS) entry which is preliminary data.</text>
</comment>
<gene>
    <name evidence="7" type="ORF">MXD59_04555</name>
</gene>
<dbReference type="InterPro" id="IPR011075">
    <property type="entry name" value="TetR_C"/>
</dbReference>
<evidence type="ECO:0000313" key="7">
    <source>
        <dbReference type="EMBL" id="MCK9875060.1"/>
    </source>
</evidence>
<feature type="compositionally biased region" description="Polar residues" evidence="5">
    <location>
        <begin position="1"/>
        <end position="10"/>
    </location>
</feature>
<evidence type="ECO:0000256" key="2">
    <source>
        <dbReference type="ARBA" id="ARBA00023125"/>
    </source>
</evidence>
<dbReference type="PANTHER" id="PTHR30055:SF148">
    <property type="entry name" value="TETR-FAMILY TRANSCRIPTIONAL REGULATOR"/>
    <property type="match status" value="1"/>
</dbReference>
<evidence type="ECO:0000256" key="4">
    <source>
        <dbReference type="PROSITE-ProRule" id="PRU00335"/>
    </source>
</evidence>
<dbReference type="InterPro" id="IPR009057">
    <property type="entry name" value="Homeodomain-like_sf"/>
</dbReference>
<dbReference type="RefSeq" id="WP_248823556.1">
    <property type="nucleotide sequence ID" value="NZ_JALKFT010000003.1"/>
</dbReference>
<dbReference type="InterPro" id="IPR036271">
    <property type="entry name" value="Tet_transcr_reg_TetR-rel_C_sf"/>
</dbReference>
<name>A0ABT0JU32_9ACTN</name>
<dbReference type="Gene3D" id="1.10.10.60">
    <property type="entry name" value="Homeodomain-like"/>
    <property type="match status" value="1"/>
</dbReference>
<dbReference type="EMBL" id="JALKFT010000003">
    <property type="protein sequence ID" value="MCK9875060.1"/>
    <property type="molecule type" value="Genomic_DNA"/>
</dbReference>
<keyword evidence="3" id="KW-0804">Transcription</keyword>
<keyword evidence="8" id="KW-1185">Reference proteome</keyword>
<dbReference type="Pfam" id="PF00440">
    <property type="entry name" value="TetR_N"/>
    <property type="match status" value="1"/>
</dbReference>
<keyword evidence="2 4" id="KW-0238">DNA-binding</keyword>
<dbReference type="PROSITE" id="PS50977">
    <property type="entry name" value="HTH_TETR_2"/>
    <property type="match status" value="1"/>
</dbReference>
<dbReference type="Proteomes" id="UP001201873">
    <property type="component" value="Unassembled WGS sequence"/>
</dbReference>